<accession>A0AAV7FC11</accession>
<dbReference type="Proteomes" id="UP000825729">
    <property type="component" value="Unassembled WGS sequence"/>
</dbReference>
<dbReference type="Gene3D" id="1.10.890.20">
    <property type="match status" value="1"/>
</dbReference>
<dbReference type="PANTHER" id="PTHR47284:SF3">
    <property type="entry name" value="FATTY-ACID-BINDING PROTEIN 2"/>
    <property type="match status" value="1"/>
</dbReference>
<protein>
    <recommendedName>
        <fullName evidence="2">Chalcone isomerase domain-containing protein</fullName>
    </recommendedName>
</protein>
<dbReference type="Pfam" id="PF16035">
    <property type="entry name" value="Chalcone_2"/>
    <property type="match status" value="1"/>
</dbReference>
<evidence type="ECO:0000256" key="1">
    <source>
        <dbReference type="ARBA" id="ARBA00007166"/>
    </source>
</evidence>
<proteinExistence type="inferred from homology"/>
<dbReference type="PANTHER" id="PTHR47284">
    <property type="entry name" value="FATTY-ACID-BINDING PROTEIN 2"/>
    <property type="match status" value="1"/>
</dbReference>
<dbReference type="InterPro" id="IPR016088">
    <property type="entry name" value="Chalcone_isomerase_3-sand"/>
</dbReference>
<dbReference type="InterPro" id="IPR016089">
    <property type="entry name" value="Chalcone_isomerase_bundle_sf"/>
</dbReference>
<dbReference type="SUPFAM" id="SSF54626">
    <property type="entry name" value="Chalcone isomerase"/>
    <property type="match status" value="1"/>
</dbReference>
<dbReference type="GO" id="GO:0009570">
    <property type="term" value="C:chloroplast stroma"/>
    <property type="evidence" value="ECO:0007669"/>
    <property type="project" value="TreeGrafter"/>
</dbReference>
<organism evidence="3 4">
    <name type="scientific">Aristolochia fimbriata</name>
    <name type="common">White veined hardy Dutchman's pipe vine</name>
    <dbReference type="NCBI Taxonomy" id="158543"/>
    <lineage>
        <taxon>Eukaryota</taxon>
        <taxon>Viridiplantae</taxon>
        <taxon>Streptophyta</taxon>
        <taxon>Embryophyta</taxon>
        <taxon>Tracheophyta</taxon>
        <taxon>Spermatophyta</taxon>
        <taxon>Magnoliopsida</taxon>
        <taxon>Magnoliidae</taxon>
        <taxon>Piperales</taxon>
        <taxon>Aristolochiaceae</taxon>
        <taxon>Aristolochia</taxon>
    </lineage>
</organism>
<dbReference type="AlphaFoldDB" id="A0AAV7FC11"/>
<evidence type="ECO:0000313" key="4">
    <source>
        <dbReference type="Proteomes" id="UP000825729"/>
    </source>
</evidence>
<sequence length="408" mass="45336">MRFNWLFFPILDLDDGSKCIIPTEFDLYPGSFFHVPGSLALQEVFCCISKVAGALLFCVSGSSNIRSKHSLSHKGNGSTNSHFYSQAKQSSPLMSERLVLQFKAGGSAESAPPFYIGGILSCALRNLRREVEQFQSFPFLALAAAIVPPFDNVSPKVMAIPLENYAEQINGDLDQLPCQHQDFGSVSFPQMDWSTDAVEPRTGILFPRVLVNVLLQNSSTLTSEVLVATGSRSMRVIKIKTLKIYAFGLYIEPDSVCKKLGPKYASVPVNELNNCPDFFEDLLREDIHMTVRLVINYNGLKISSVRDAFEKSLRARLRKVNPDTDYKCLRTFGSYFMQDITLPVGTAIDFRQTSDGQLITKIGGKHIGAVHSKDLCRAFFDMYVGDMPVSAQAKEDIARNIAGILRRC</sequence>
<comment type="caution">
    <text evidence="3">The sequence shown here is derived from an EMBL/GenBank/DDBJ whole genome shotgun (WGS) entry which is preliminary data.</text>
</comment>
<evidence type="ECO:0000259" key="2">
    <source>
        <dbReference type="Pfam" id="PF16035"/>
    </source>
</evidence>
<dbReference type="InterPro" id="IPR036298">
    <property type="entry name" value="Chalcone_isomerase_sf"/>
</dbReference>
<dbReference type="GO" id="GO:0005504">
    <property type="term" value="F:fatty acid binding"/>
    <property type="evidence" value="ECO:0007669"/>
    <property type="project" value="TreeGrafter"/>
</dbReference>
<comment type="similarity">
    <text evidence="1">Belongs to the chalcone isomerase family.</text>
</comment>
<dbReference type="Gene3D" id="3.50.70.10">
    <property type="match status" value="1"/>
</dbReference>
<reference evidence="3 4" key="1">
    <citation type="submission" date="2021-07" db="EMBL/GenBank/DDBJ databases">
        <title>The Aristolochia fimbriata genome: insights into angiosperm evolution, floral development and chemical biosynthesis.</title>
        <authorList>
            <person name="Jiao Y."/>
        </authorList>
    </citation>
    <scope>NUCLEOTIDE SEQUENCE [LARGE SCALE GENOMIC DNA]</scope>
    <source>
        <strain evidence="3">IBCAS-2021</strain>
        <tissue evidence="3">Leaf</tissue>
    </source>
</reference>
<name>A0AAV7FC11_ARIFI</name>
<dbReference type="EMBL" id="JAINDJ010000002">
    <property type="protein sequence ID" value="KAG9457307.1"/>
    <property type="molecule type" value="Genomic_DNA"/>
</dbReference>
<dbReference type="GO" id="GO:0016872">
    <property type="term" value="F:intramolecular lyase activity"/>
    <property type="evidence" value="ECO:0007669"/>
    <property type="project" value="InterPro"/>
</dbReference>
<dbReference type="InterPro" id="IPR016087">
    <property type="entry name" value="Chalcone_isomerase"/>
</dbReference>
<evidence type="ECO:0000313" key="3">
    <source>
        <dbReference type="EMBL" id="KAG9457307.1"/>
    </source>
</evidence>
<feature type="domain" description="Chalcone isomerase" evidence="2">
    <location>
        <begin position="225"/>
        <end position="398"/>
    </location>
</feature>
<keyword evidence="4" id="KW-1185">Reference proteome</keyword>
<gene>
    <name evidence="3" type="ORF">H6P81_001815</name>
</gene>